<dbReference type="NCBIfam" id="TIGR01461">
    <property type="entry name" value="greB"/>
    <property type="match status" value="1"/>
</dbReference>
<evidence type="ECO:0000256" key="3">
    <source>
        <dbReference type="ARBA" id="ARBA00023163"/>
    </source>
</evidence>
<feature type="domain" description="Transcription elongation factor GreA/GreB C-terminal" evidence="5">
    <location>
        <begin position="81"/>
        <end position="156"/>
    </location>
</feature>
<dbReference type="PANTHER" id="PTHR30437:SF6">
    <property type="entry name" value="TRANSCRIPTION ELONGATION FACTOR GREB"/>
    <property type="match status" value="1"/>
</dbReference>
<dbReference type="STRING" id="717773.Thicy_1639"/>
<evidence type="ECO:0000259" key="6">
    <source>
        <dbReference type="Pfam" id="PF03449"/>
    </source>
</evidence>
<proteinExistence type="inferred from homology"/>
<dbReference type="SUPFAM" id="SSF46557">
    <property type="entry name" value="GreA transcript cleavage protein, N-terminal domain"/>
    <property type="match status" value="1"/>
</dbReference>
<protein>
    <recommendedName>
        <fullName evidence="4">Transcription elongation factor GreB</fullName>
    </recommendedName>
    <alternativeName>
        <fullName evidence="4">Transcript cleavage factor GreB</fullName>
    </alternativeName>
</protein>
<dbReference type="GO" id="GO:0032784">
    <property type="term" value="P:regulation of DNA-templated transcription elongation"/>
    <property type="evidence" value="ECO:0007669"/>
    <property type="project" value="UniProtKB-UniRule"/>
</dbReference>
<evidence type="ECO:0000313" key="8">
    <source>
        <dbReference type="Proteomes" id="UP000009232"/>
    </source>
</evidence>
<keyword evidence="7" id="KW-0648">Protein biosynthesis</keyword>
<dbReference type="FunFam" id="1.10.287.180:FF:000001">
    <property type="entry name" value="Transcription elongation factor GreA"/>
    <property type="match status" value="1"/>
</dbReference>
<dbReference type="NCBIfam" id="NF002506">
    <property type="entry name" value="PRK01885.1"/>
    <property type="match status" value="1"/>
</dbReference>
<dbReference type="PANTHER" id="PTHR30437">
    <property type="entry name" value="TRANSCRIPTION ELONGATION FACTOR GREA"/>
    <property type="match status" value="1"/>
</dbReference>
<accession>F6DBJ4</accession>
<dbReference type="AlphaFoldDB" id="F6DBJ4"/>
<comment type="similarity">
    <text evidence="4">Belongs to the GreA/GreB family. GreB subfamily.</text>
</comment>
<reference evidence="7 8" key="1">
    <citation type="submission" date="2011-05" db="EMBL/GenBank/DDBJ databases">
        <title>Complete sequence of Thioalkalimicrobium cyclicum ALM1.</title>
        <authorList>
            <consortium name="US DOE Joint Genome Institute"/>
            <person name="Lucas S."/>
            <person name="Han J."/>
            <person name="Lapidus A."/>
            <person name="Cheng J.-F."/>
            <person name="Goodwin L."/>
            <person name="Pitluck S."/>
            <person name="Peters L."/>
            <person name="Mikhailova N."/>
            <person name="Davenport K."/>
            <person name="Han C."/>
            <person name="Tapia R."/>
            <person name="Land M."/>
            <person name="Hauser L."/>
            <person name="Kyrpides N."/>
            <person name="Ivanova N."/>
            <person name="Pagani I."/>
            <person name="Kappler U."/>
            <person name="Woyke T."/>
        </authorList>
    </citation>
    <scope>NUCLEOTIDE SEQUENCE [LARGE SCALE GENOMIC DNA]</scope>
    <source>
        <strain evidence="8">DSM 14477 / JCM 11371 / ALM1</strain>
    </source>
</reference>
<evidence type="ECO:0000256" key="4">
    <source>
        <dbReference type="HAMAP-Rule" id="MF_00930"/>
    </source>
</evidence>
<dbReference type="Gene3D" id="1.10.287.180">
    <property type="entry name" value="Transcription elongation factor, GreA/GreB, N-terminal domain"/>
    <property type="match status" value="1"/>
</dbReference>
<dbReference type="RefSeq" id="WP_013836166.1">
    <property type="nucleotide sequence ID" value="NC_015581.1"/>
</dbReference>
<dbReference type="eggNOG" id="COG0782">
    <property type="taxonomic scope" value="Bacteria"/>
</dbReference>
<dbReference type="GO" id="GO:0003677">
    <property type="term" value="F:DNA binding"/>
    <property type="evidence" value="ECO:0007669"/>
    <property type="project" value="UniProtKB-UniRule"/>
</dbReference>
<dbReference type="GO" id="GO:0003746">
    <property type="term" value="F:translation elongation factor activity"/>
    <property type="evidence" value="ECO:0007669"/>
    <property type="project" value="UniProtKB-KW"/>
</dbReference>
<dbReference type="HAMAP" id="MF_00930">
    <property type="entry name" value="GreB"/>
    <property type="match status" value="1"/>
</dbReference>
<sequence length="162" mass="18774">MPTLLITRAGYTKLQHEFNELWSNERPKVTKIVAWAASLGDRSENADYQYNKKRLREIDRRLRYLRSQLEQLRIVDYHPSQEGKIYFGARVYLKNFNGQSLAFRIVGPDEIFHNSDYISIDAPMARACLQKSVGESVQVIVSGELPLDWEITAITYYPSNNS</sequence>
<evidence type="ECO:0000256" key="2">
    <source>
        <dbReference type="ARBA" id="ARBA00023125"/>
    </source>
</evidence>
<dbReference type="HOGENOM" id="CLU_101379_3_0_6"/>
<dbReference type="Proteomes" id="UP000009232">
    <property type="component" value="Chromosome"/>
</dbReference>
<keyword evidence="2 4" id="KW-0238">DNA-binding</keyword>
<evidence type="ECO:0000259" key="5">
    <source>
        <dbReference type="Pfam" id="PF01272"/>
    </source>
</evidence>
<dbReference type="EMBL" id="CP002776">
    <property type="protein sequence ID" value="AEG32396.1"/>
    <property type="molecule type" value="Genomic_DNA"/>
</dbReference>
<keyword evidence="7" id="KW-0251">Elongation factor</keyword>
<keyword evidence="8" id="KW-1185">Reference proteome</keyword>
<feature type="domain" description="Transcription elongation factor GreA/GreB N-terminal" evidence="6">
    <location>
        <begin position="5"/>
        <end position="74"/>
    </location>
</feature>
<dbReference type="SUPFAM" id="SSF54534">
    <property type="entry name" value="FKBP-like"/>
    <property type="match status" value="1"/>
</dbReference>
<dbReference type="InterPro" id="IPR022691">
    <property type="entry name" value="Tscrpt_elong_fac_GreA/B_N"/>
</dbReference>
<name>F6DBJ4_THICA</name>
<dbReference type="InterPro" id="IPR006358">
    <property type="entry name" value="Tscrpt_elong_fac_GreB"/>
</dbReference>
<comment type="function">
    <text evidence="4">Necessary for efficient RNA polymerase transcription elongation past template-encoded arresting sites. The arresting sites in DNA have the property of trapping a certain fraction of elongating RNA polymerases that pass through, resulting in locked ternary complexes. Cleavage of the nascent transcript by cleavage factors such as GreA or GreB allows the resumption of elongation from the new 3'terminus. GreB releases sequences of up to 9 nucleotides in length.</text>
</comment>
<dbReference type="Pfam" id="PF03449">
    <property type="entry name" value="GreA_GreB_N"/>
    <property type="match status" value="1"/>
</dbReference>
<dbReference type="InterPro" id="IPR001437">
    <property type="entry name" value="Tscrpt_elong_fac_GreA/B_C"/>
</dbReference>
<dbReference type="KEGG" id="tcy:Thicy_1639"/>
<dbReference type="InterPro" id="IPR036805">
    <property type="entry name" value="Tscrpt_elong_fac_GreA/B_N_sf"/>
</dbReference>
<dbReference type="GO" id="GO:0006354">
    <property type="term" value="P:DNA-templated transcription elongation"/>
    <property type="evidence" value="ECO:0007669"/>
    <property type="project" value="TreeGrafter"/>
</dbReference>
<dbReference type="OrthoDB" id="5511940at2"/>
<keyword evidence="1 4" id="KW-0805">Transcription regulation</keyword>
<gene>
    <name evidence="4" type="primary">greB</name>
    <name evidence="7" type="ordered locus">Thicy_1639</name>
</gene>
<dbReference type="Pfam" id="PF01272">
    <property type="entry name" value="GreA_GreB"/>
    <property type="match status" value="1"/>
</dbReference>
<dbReference type="InterPro" id="IPR036953">
    <property type="entry name" value="GreA/GreB_C_sf"/>
</dbReference>
<organism evidence="7 8">
    <name type="scientific">Thiomicrospira cyclica (strain DSM 14477 / JCM 11371 / ALM1)</name>
    <name type="common">Thioalkalimicrobium cyclicum</name>
    <dbReference type="NCBI Taxonomy" id="717773"/>
    <lineage>
        <taxon>Bacteria</taxon>
        <taxon>Pseudomonadati</taxon>
        <taxon>Pseudomonadota</taxon>
        <taxon>Gammaproteobacteria</taxon>
        <taxon>Thiotrichales</taxon>
        <taxon>Piscirickettsiaceae</taxon>
        <taxon>Thiomicrospira</taxon>
    </lineage>
</organism>
<keyword evidence="3 4" id="KW-0804">Transcription</keyword>
<dbReference type="Gene3D" id="3.10.50.30">
    <property type="entry name" value="Transcription elongation factor, GreA/GreB, C-terminal domain"/>
    <property type="match status" value="1"/>
</dbReference>
<dbReference type="PIRSF" id="PIRSF006092">
    <property type="entry name" value="GreA_GreB"/>
    <property type="match status" value="1"/>
</dbReference>
<evidence type="ECO:0000313" key="7">
    <source>
        <dbReference type="EMBL" id="AEG32396.1"/>
    </source>
</evidence>
<dbReference type="InterPro" id="IPR023459">
    <property type="entry name" value="Tscrpt_elong_fac_GreA/B_fam"/>
</dbReference>
<dbReference type="GO" id="GO:0070063">
    <property type="term" value="F:RNA polymerase binding"/>
    <property type="evidence" value="ECO:0007669"/>
    <property type="project" value="InterPro"/>
</dbReference>
<evidence type="ECO:0000256" key="1">
    <source>
        <dbReference type="ARBA" id="ARBA00023015"/>
    </source>
</evidence>